<dbReference type="InterPro" id="IPR019933">
    <property type="entry name" value="DivIVA_domain"/>
</dbReference>
<organism evidence="1 2">
    <name type="scientific">Rugosimonospora acidiphila</name>
    <dbReference type="NCBI Taxonomy" id="556531"/>
    <lineage>
        <taxon>Bacteria</taxon>
        <taxon>Bacillati</taxon>
        <taxon>Actinomycetota</taxon>
        <taxon>Actinomycetes</taxon>
        <taxon>Micromonosporales</taxon>
        <taxon>Micromonosporaceae</taxon>
        <taxon>Rugosimonospora</taxon>
    </lineage>
</organism>
<evidence type="ECO:0000313" key="1">
    <source>
        <dbReference type="EMBL" id="GAA5193117.1"/>
    </source>
</evidence>
<proteinExistence type="predicted"/>
<protein>
    <recommendedName>
        <fullName evidence="3">DivIVA domain-containing protein</fullName>
    </recommendedName>
</protein>
<evidence type="ECO:0000313" key="2">
    <source>
        <dbReference type="Proteomes" id="UP001501570"/>
    </source>
</evidence>
<evidence type="ECO:0008006" key="3">
    <source>
        <dbReference type="Google" id="ProtNLM"/>
    </source>
</evidence>
<dbReference type="Gene3D" id="6.10.250.660">
    <property type="match status" value="1"/>
</dbReference>
<sequence>MRLMHPQEVTGAKFRRRWFWFGLDAAEVRAFLGRIADVLAARDQMERALRQEILHLRSENERIKLGLRRWQAEQYSTHRRR</sequence>
<accession>A0ABP9SBJ4</accession>
<comment type="caution">
    <text evidence="1">The sequence shown here is derived from an EMBL/GenBank/DDBJ whole genome shotgun (WGS) entry which is preliminary data.</text>
</comment>
<reference evidence="2" key="1">
    <citation type="journal article" date="2019" name="Int. J. Syst. Evol. Microbiol.">
        <title>The Global Catalogue of Microorganisms (GCM) 10K type strain sequencing project: providing services to taxonomists for standard genome sequencing and annotation.</title>
        <authorList>
            <consortium name="The Broad Institute Genomics Platform"/>
            <consortium name="The Broad Institute Genome Sequencing Center for Infectious Disease"/>
            <person name="Wu L."/>
            <person name="Ma J."/>
        </authorList>
    </citation>
    <scope>NUCLEOTIDE SEQUENCE [LARGE SCALE GENOMIC DNA]</scope>
    <source>
        <strain evidence="2">JCM 18304</strain>
    </source>
</reference>
<dbReference type="Proteomes" id="UP001501570">
    <property type="component" value="Unassembled WGS sequence"/>
</dbReference>
<keyword evidence="2" id="KW-1185">Reference proteome</keyword>
<gene>
    <name evidence="1" type="ORF">GCM10023322_54280</name>
</gene>
<dbReference type="NCBIfam" id="TIGR03544">
    <property type="entry name" value="DivI1A_domain"/>
    <property type="match status" value="1"/>
</dbReference>
<dbReference type="EMBL" id="BAABJQ010000018">
    <property type="protein sequence ID" value="GAA5193117.1"/>
    <property type="molecule type" value="Genomic_DNA"/>
</dbReference>
<name>A0ABP9SBJ4_9ACTN</name>